<keyword evidence="2" id="KW-0418">Kinase</keyword>
<dbReference type="SUPFAM" id="SSF53613">
    <property type="entry name" value="Ribokinase-like"/>
    <property type="match status" value="1"/>
</dbReference>
<dbReference type="Pfam" id="PF00294">
    <property type="entry name" value="PfkB"/>
    <property type="match status" value="1"/>
</dbReference>
<sequence length="383" mass="40334">MQIVGGLYRELCHVPAWDAVFGSGVRAAAAVSVLSPGSTLHTYAEGFESLDATSLKEQGIEVRLSRRPTAIVFAYFHPLSRPHIQPPLDEITRQQTIEVSGDAVLRFGFLEGDAVINACRAVYDPQTWRDPAPFGANGSIADELAIVLNERELQSAAGLDDLSSAASRLMERQSAAVIVVKGGVRGAMVFERGGRAAYIPAYRSPRVFKIGTGDVFSAIFAHHWAEARLPAVDAADIASRSVAAYCGAVQLPLADNAHRNLVPVKSAAPGTVLIEGAADTIGQRYTMEEARFVLRELGVDVTSPALDGTVKTNAAAVLVLADGLGDETITQVQRAKAAGTPIVVLREGGVRATGVPIGGAGVTVTNDFASALYFAAWAAAERS</sequence>
<dbReference type="Gene3D" id="3.40.1190.20">
    <property type="match status" value="1"/>
</dbReference>
<evidence type="ECO:0000313" key="2">
    <source>
        <dbReference type="EMBL" id="WQD75486.1"/>
    </source>
</evidence>
<dbReference type="InterPro" id="IPR029056">
    <property type="entry name" value="Ribokinase-like"/>
</dbReference>
<reference evidence="2 3" key="1">
    <citation type="submission" date="2023-12" db="EMBL/GenBank/DDBJ databases">
        <title>Genome sequencing and assembly of bacterial species from a model synthetic community.</title>
        <authorList>
            <person name="Hogle S.L."/>
        </authorList>
    </citation>
    <scope>NUCLEOTIDE SEQUENCE [LARGE SCALE GENOMIC DNA]</scope>
    <source>
        <strain evidence="2 3">HAMBI 2494</strain>
    </source>
</reference>
<dbReference type="GO" id="GO:0016301">
    <property type="term" value="F:kinase activity"/>
    <property type="evidence" value="ECO:0007669"/>
    <property type="project" value="UniProtKB-KW"/>
</dbReference>
<dbReference type="EMBL" id="CP139965">
    <property type="protein sequence ID" value="WQD75486.1"/>
    <property type="molecule type" value="Genomic_DNA"/>
</dbReference>
<evidence type="ECO:0000313" key="3">
    <source>
        <dbReference type="Proteomes" id="UP001325479"/>
    </source>
</evidence>
<gene>
    <name evidence="2" type="ORF">U0042_15060</name>
</gene>
<dbReference type="Proteomes" id="UP001325479">
    <property type="component" value="Chromosome"/>
</dbReference>
<accession>A0ABZ0WDR1</accession>
<dbReference type="InterPro" id="IPR011611">
    <property type="entry name" value="PfkB_dom"/>
</dbReference>
<keyword evidence="2" id="KW-0808">Transferase</keyword>
<organism evidence="2 3">
    <name type="scientific">Paraburkholderia kururiensis</name>
    <dbReference type="NCBI Taxonomy" id="984307"/>
    <lineage>
        <taxon>Bacteria</taxon>
        <taxon>Pseudomonadati</taxon>
        <taxon>Pseudomonadota</taxon>
        <taxon>Betaproteobacteria</taxon>
        <taxon>Burkholderiales</taxon>
        <taxon>Burkholderiaceae</taxon>
        <taxon>Paraburkholderia</taxon>
    </lineage>
</organism>
<feature type="domain" description="Carbohydrate kinase PfkB" evidence="1">
    <location>
        <begin position="146"/>
        <end position="241"/>
    </location>
</feature>
<proteinExistence type="predicted"/>
<name>A0ABZ0WDR1_9BURK</name>
<protein>
    <submittedName>
        <fullName evidence="2">Carbohydrate kinase family protein</fullName>
    </submittedName>
</protein>
<dbReference type="RefSeq" id="WP_114810379.1">
    <property type="nucleotide sequence ID" value="NZ_CP139965.1"/>
</dbReference>
<keyword evidence="3" id="KW-1185">Reference proteome</keyword>
<evidence type="ECO:0000259" key="1">
    <source>
        <dbReference type="Pfam" id="PF00294"/>
    </source>
</evidence>